<gene>
    <name evidence="2" type="ORF">CesoFtcFv8_013417</name>
</gene>
<proteinExistence type="predicted"/>
<accession>A0AAN8GTP3</accession>
<evidence type="ECO:0000313" key="2">
    <source>
        <dbReference type="EMBL" id="KAK5889837.1"/>
    </source>
</evidence>
<feature type="region of interest" description="Disordered" evidence="1">
    <location>
        <begin position="98"/>
        <end position="134"/>
    </location>
</feature>
<name>A0AAN8GTP3_9TELE</name>
<dbReference type="Proteomes" id="UP001335648">
    <property type="component" value="Unassembled WGS sequence"/>
</dbReference>
<protein>
    <submittedName>
        <fullName evidence="2">Uncharacterized protein</fullName>
    </submittedName>
</protein>
<evidence type="ECO:0000313" key="3">
    <source>
        <dbReference type="Proteomes" id="UP001335648"/>
    </source>
</evidence>
<sequence>MSHISLPSSNPSLDPHLRLVMAHPPTPPLPHPGLSICPSDLTPHPIAPPGPPLTFSSSAAPPTLRPTPPVSSPLFLLHILRRHPLSCSFPSQRFAPHAPSLLPHPIPPPSAPPPYSASTTRQLPSPHPPHTLTS</sequence>
<feature type="region of interest" description="Disordered" evidence="1">
    <location>
        <begin position="30"/>
        <end position="68"/>
    </location>
</feature>
<reference evidence="2 3" key="1">
    <citation type="journal article" date="2023" name="Mol. Biol. Evol.">
        <title>Genomics of Secondarily Temperate Adaptation in the Only Non-Antarctic Icefish.</title>
        <authorList>
            <person name="Rivera-Colon A.G."/>
            <person name="Rayamajhi N."/>
            <person name="Minhas B.F."/>
            <person name="Madrigal G."/>
            <person name="Bilyk K.T."/>
            <person name="Yoon V."/>
            <person name="Hune M."/>
            <person name="Gregory S."/>
            <person name="Cheng C.H.C."/>
            <person name="Catchen J.M."/>
        </authorList>
    </citation>
    <scope>NUCLEOTIDE SEQUENCE [LARGE SCALE GENOMIC DNA]</scope>
    <source>
        <strain evidence="2">JC2023a</strain>
    </source>
</reference>
<organism evidence="2 3">
    <name type="scientific">Champsocephalus esox</name>
    <name type="common">pike icefish</name>
    <dbReference type="NCBI Taxonomy" id="159716"/>
    <lineage>
        <taxon>Eukaryota</taxon>
        <taxon>Metazoa</taxon>
        <taxon>Chordata</taxon>
        <taxon>Craniata</taxon>
        <taxon>Vertebrata</taxon>
        <taxon>Euteleostomi</taxon>
        <taxon>Actinopterygii</taxon>
        <taxon>Neopterygii</taxon>
        <taxon>Teleostei</taxon>
        <taxon>Neoteleostei</taxon>
        <taxon>Acanthomorphata</taxon>
        <taxon>Eupercaria</taxon>
        <taxon>Perciformes</taxon>
        <taxon>Notothenioidei</taxon>
        <taxon>Channichthyidae</taxon>
        <taxon>Champsocephalus</taxon>
    </lineage>
</organism>
<dbReference type="AlphaFoldDB" id="A0AAN8GTP3"/>
<dbReference type="EMBL" id="JAULUE010002056">
    <property type="protein sequence ID" value="KAK5889837.1"/>
    <property type="molecule type" value="Genomic_DNA"/>
</dbReference>
<feature type="compositionally biased region" description="Pro residues" evidence="1">
    <location>
        <begin position="125"/>
        <end position="134"/>
    </location>
</feature>
<comment type="caution">
    <text evidence="2">The sequence shown here is derived from an EMBL/GenBank/DDBJ whole genome shotgun (WGS) entry which is preliminary data.</text>
</comment>
<feature type="compositionally biased region" description="Pro residues" evidence="1">
    <location>
        <begin position="102"/>
        <end position="115"/>
    </location>
</feature>
<evidence type="ECO:0000256" key="1">
    <source>
        <dbReference type="SAM" id="MobiDB-lite"/>
    </source>
</evidence>
<keyword evidence="3" id="KW-1185">Reference proteome</keyword>